<dbReference type="GO" id="GO:0019856">
    <property type="term" value="P:pyrimidine nucleobase biosynthetic process"/>
    <property type="evidence" value="ECO:0007669"/>
    <property type="project" value="TreeGrafter"/>
</dbReference>
<dbReference type="GeneID" id="64968737"/>
<dbReference type="RefSeq" id="XP_041550926.1">
    <property type="nucleotide sequence ID" value="XM_041697664.1"/>
</dbReference>
<reference evidence="12" key="2">
    <citation type="submission" date="2021-02" db="EMBL/GenBank/DDBJ databases">
        <title>Aspergillus puulaauensis MK2 genome sequence.</title>
        <authorList>
            <person name="Futagami T."/>
            <person name="Mori K."/>
            <person name="Kadooka C."/>
            <person name="Tanaka T."/>
        </authorList>
    </citation>
    <scope>NUCLEOTIDE SEQUENCE</scope>
    <source>
        <strain evidence="12">MK2</strain>
    </source>
</reference>
<evidence type="ECO:0000259" key="10">
    <source>
        <dbReference type="Pfam" id="PF00117"/>
    </source>
</evidence>
<keyword evidence="7 9" id="KW-0665">Pyrimidine biosynthesis</keyword>
<gene>
    <name evidence="12" type="primary">URA7_1</name>
    <name evidence="12" type="ORF">APUU_11560A</name>
</gene>
<dbReference type="InterPro" id="IPR029062">
    <property type="entry name" value="Class_I_gatase-like"/>
</dbReference>
<dbReference type="InterPro" id="IPR027417">
    <property type="entry name" value="P-loop_NTPase"/>
</dbReference>
<reference evidence="12" key="1">
    <citation type="submission" date="2021-01" db="EMBL/GenBank/DDBJ databases">
        <authorList>
            <consortium name="Aspergillus puulaauensis MK2 genome sequencing consortium"/>
            <person name="Kazuki M."/>
            <person name="Futagami T."/>
        </authorList>
    </citation>
    <scope>NUCLEOTIDE SEQUENCE</scope>
    <source>
        <strain evidence="12">MK2</strain>
    </source>
</reference>
<proteinExistence type="inferred from homology"/>
<feature type="domain" description="CTP synthase N-terminal" evidence="11">
    <location>
        <begin position="2"/>
        <end position="107"/>
    </location>
</feature>
<dbReference type="InterPro" id="IPR017926">
    <property type="entry name" value="GATASE"/>
</dbReference>
<comment type="similarity">
    <text evidence="2 9">Belongs to the CTP synthase family.</text>
</comment>
<keyword evidence="3 9" id="KW-0436">Ligase</keyword>
<dbReference type="PANTHER" id="PTHR11550:SF0">
    <property type="entry name" value="CTP SYNTHASE-RELATED"/>
    <property type="match status" value="1"/>
</dbReference>
<evidence type="ECO:0000256" key="3">
    <source>
        <dbReference type="ARBA" id="ARBA00022598"/>
    </source>
</evidence>
<sequence>MSQLQRRVGKANFLQIHVSYVPLIGSEQKTKPTQRAISDVRSGGLRPDLIACRCETPLEESTTRKIANTCQVERDQVVGVHNVSTTYQVPILLETQGFLNTLKDLLEINTIHIDGKYMEQGKIMWQKWHGLAMSQDHVFDTVSIVLVGKYTSLHDSYLSVTKALEHASMHCQKKLNLVWVESSHLEEDHQQENPAEYYKAWHAVSTADGILIPGGFGQRGTEGMIKCAEWARTKNVPFLGICLGLQVAVIEYARNICNMKQADSAEFNEESEQPAIVYMPEIDKSKMGGTMRLGKRPTLFQDGTEWSKFRKLYGNKQEIWERHRHRYEVNPDLVDQLESAGLSFIGKDESGKRMEVIELKDHRWYVGVQFHPEYLSRVITPSKSFLGFFAAAAGCLDEITETFQGAHDLSHLEVRPKVNSV</sequence>
<name>A0A7R8AHR6_9EURO</name>
<dbReference type="Pfam" id="PF00117">
    <property type="entry name" value="GATase"/>
    <property type="match status" value="1"/>
</dbReference>
<comment type="pathway">
    <text evidence="1 9">Pyrimidine metabolism; CTP biosynthesis via de novo pathway; CTP from UDP: step 2/2.</text>
</comment>
<dbReference type="UniPathway" id="UPA00159">
    <property type="reaction ID" value="UER00277"/>
</dbReference>
<comment type="function">
    <text evidence="9">Catalyzes the ATP-dependent amination of UTP to CTP with either L-glutamine or ammonia as the source of nitrogen.</text>
</comment>
<dbReference type="SUPFAM" id="SSF52540">
    <property type="entry name" value="P-loop containing nucleoside triphosphate hydrolases"/>
    <property type="match status" value="1"/>
</dbReference>
<keyword evidence="5 9" id="KW-0067">ATP-binding</keyword>
<dbReference type="PANTHER" id="PTHR11550">
    <property type="entry name" value="CTP SYNTHASE"/>
    <property type="match status" value="1"/>
</dbReference>
<evidence type="ECO:0000256" key="8">
    <source>
        <dbReference type="ARBA" id="ARBA00047781"/>
    </source>
</evidence>
<evidence type="ECO:0000256" key="7">
    <source>
        <dbReference type="ARBA" id="ARBA00022975"/>
    </source>
</evidence>
<protein>
    <recommendedName>
        <fullName evidence="9">CTP synthase</fullName>
        <ecNumber evidence="9">6.3.4.2</ecNumber>
    </recommendedName>
    <alternativeName>
        <fullName evidence="9">UTP--ammonia ligase</fullName>
    </alternativeName>
</protein>
<evidence type="ECO:0000256" key="4">
    <source>
        <dbReference type="ARBA" id="ARBA00022741"/>
    </source>
</evidence>
<dbReference type="InterPro" id="IPR017456">
    <property type="entry name" value="CTP_synthase_N"/>
</dbReference>
<dbReference type="PROSITE" id="PS51273">
    <property type="entry name" value="GATASE_TYPE_1"/>
    <property type="match status" value="1"/>
</dbReference>
<evidence type="ECO:0000256" key="9">
    <source>
        <dbReference type="RuleBase" id="RU810713"/>
    </source>
</evidence>
<dbReference type="Pfam" id="PF06418">
    <property type="entry name" value="CTP_synth_N"/>
    <property type="match status" value="1"/>
</dbReference>
<dbReference type="Gene3D" id="3.40.50.300">
    <property type="entry name" value="P-loop containing nucleotide triphosphate hydrolases"/>
    <property type="match status" value="1"/>
</dbReference>
<feature type="domain" description="Glutamine amidotransferase" evidence="10">
    <location>
        <begin position="153"/>
        <end position="385"/>
    </location>
</feature>
<keyword evidence="4 9" id="KW-0547">Nucleotide-binding</keyword>
<dbReference type="KEGG" id="apuu:APUU_11560A"/>
<keyword evidence="6 9" id="KW-0315">Glutamine amidotransferase</keyword>
<dbReference type="GO" id="GO:0003883">
    <property type="term" value="F:CTP synthase activity"/>
    <property type="evidence" value="ECO:0007669"/>
    <property type="project" value="UniProtKB-UniRule"/>
</dbReference>
<keyword evidence="13" id="KW-1185">Reference proteome</keyword>
<dbReference type="GO" id="GO:0044210">
    <property type="term" value="P:'de novo' CTP biosynthetic process"/>
    <property type="evidence" value="ECO:0007669"/>
    <property type="project" value="UniProtKB-UniRule"/>
</dbReference>
<dbReference type="GO" id="GO:0005524">
    <property type="term" value="F:ATP binding"/>
    <property type="evidence" value="ECO:0007669"/>
    <property type="project" value="UniProtKB-KW"/>
</dbReference>
<dbReference type="OrthoDB" id="1739076at2759"/>
<dbReference type="InterPro" id="IPR033828">
    <property type="entry name" value="GATase1_CTP_Synthase"/>
</dbReference>
<dbReference type="EMBL" id="AP024443">
    <property type="protein sequence ID" value="BCS18732.1"/>
    <property type="molecule type" value="Genomic_DNA"/>
</dbReference>
<evidence type="ECO:0000313" key="13">
    <source>
        <dbReference type="Proteomes" id="UP000654913"/>
    </source>
</evidence>
<dbReference type="GO" id="GO:0005737">
    <property type="term" value="C:cytoplasm"/>
    <property type="evidence" value="ECO:0007669"/>
    <property type="project" value="TreeGrafter"/>
</dbReference>
<evidence type="ECO:0000256" key="6">
    <source>
        <dbReference type="ARBA" id="ARBA00022962"/>
    </source>
</evidence>
<dbReference type="AlphaFoldDB" id="A0A7R8AHR6"/>
<evidence type="ECO:0000259" key="11">
    <source>
        <dbReference type="Pfam" id="PF06418"/>
    </source>
</evidence>
<dbReference type="CDD" id="cd01746">
    <property type="entry name" value="GATase1_CTP_Synthase"/>
    <property type="match status" value="1"/>
</dbReference>
<dbReference type="Gene3D" id="3.40.50.880">
    <property type="match status" value="1"/>
</dbReference>
<dbReference type="NCBIfam" id="NF003792">
    <property type="entry name" value="PRK05380.1"/>
    <property type="match status" value="1"/>
</dbReference>
<dbReference type="InterPro" id="IPR004468">
    <property type="entry name" value="CTP_synthase"/>
</dbReference>
<evidence type="ECO:0000313" key="12">
    <source>
        <dbReference type="EMBL" id="BCS18732.1"/>
    </source>
</evidence>
<dbReference type="GO" id="GO:0042802">
    <property type="term" value="F:identical protein binding"/>
    <property type="evidence" value="ECO:0007669"/>
    <property type="project" value="TreeGrafter"/>
</dbReference>
<dbReference type="Proteomes" id="UP000654913">
    <property type="component" value="Chromosome 1"/>
</dbReference>
<dbReference type="SUPFAM" id="SSF52317">
    <property type="entry name" value="Class I glutamine amidotransferase-like"/>
    <property type="match status" value="1"/>
</dbReference>
<accession>A0A7R8AHR6</accession>
<evidence type="ECO:0000256" key="2">
    <source>
        <dbReference type="ARBA" id="ARBA00007533"/>
    </source>
</evidence>
<dbReference type="GO" id="GO:0097268">
    <property type="term" value="C:cytoophidium"/>
    <property type="evidence" value="ECO:0007669"/>
    <property type="project" value="TreeGrafter"/>
</dbReference>
<comment type="catalytic activity">
    <reaction evidence="8 9">
        <text>UTP + L-glutamine + ATP + H2O = CTP + L-glutamate + ADP + phosphate + 2 H(+)</text>
        <dbReference type="Rhea" id="RHEA:26426"/>
        <dbReference type="ChEBI" id="CHEBI:15377"/>
        <dbReference type="ChEBI" id="CHEBI:15378"/>
        <dbReference type="ChEBI" id="CHEBI:29985"/>
        <dbReference type="ChEBI" id="CHEBI:30616"/>
        <dbReference type="ChEBI" id="CHEBI:37563"/>
        <dbReference type="ChEBI" id="CHEBI:43474"/>
        <dbReference type="ChEBI" id="CHEBI:46398"/>
        <dbReference type="ChEBI" id="CHEBI:58359"/>
        <dbReference type="ChEBI" id="CHEBI:456216"/>
        <dbReference type="EC" id="6.3.4.2"/>
    </reaction>
</comment>
<dbReference type="EC" id="6.3.4.2" evidence="9"/>
<evidence type="ECO:0000256" key="5">
    <source>
        <dbReference type="ARBA" id="ARBA00022840"/>
    </source>
</evidence>
<evidence type="ECO:0000256" key="1">
    <source>
        <dbReference type="ARBA" id="ARBA00005171"/>
    </source>
</evidence>
<organism evidence="12 13">
    <name type="scientific">Aspergillus puulaauensis</name>
    <dbReference type="NCBI Taxonomy" id="1220207"/>
    <lineage>
        <taxon>Eukaryota</taxon>
        <taxon>Fungi</taxon>
        <taxon>Dikarya</taxon>
        <taxon>Ascomycota</taxon>
        <taxon>Pezizomycotina</taxon>
        <taxon>Eurotiomycetes</taxon>
        <taxon>Eurotiomycetidae</taxon>
        <taxon>Eurotiales</taxon>
        <taxon>Aspergillaceae</taxon>
        <taxon>Aspergillus</taxon>
    </lineage>
</organism>
<dbReference type="FunFam" id="3.40.50.880:FF:000005">
    <property type="entry name" value="CTP synthase"/>
    <property type="match status" value="1"/>
</dbReference>